<reference evidence="1 2" key="1">
    <citation type="journal article" date="2023" name="Plants (Basel)">
        <title>Bridging the Gap: Combining Genomics and Transcriptomics Approaches to Understand Stylosanthes scabra, an Orphan Legume from the Brazilian Caatinga.</title>
        <authorList>
            <person name="Ferreira-Neto J.R.C."/>
            <person name="da Silva M.D."/>
            <person name="Binneck E."/>
            <person name="de Melo N.F."/>
            <person name="da Silva R.H."/>
            <person name="de Melo A.L.T.M."/>
            <person name="Pandolfi V."/>
            <person name="Bustamante F.O."/>
            <person name="Brasileiro-Vidal A.C."/>
            <person name="Benko-Iseppon A.M."/>
        </authorList>
    </citation>
    <scope>NUCLEOTIDE SEQUENCE [LARGE SCALE GENOMIC DNA]</scope>
    <source>
        <tissue evidence="1">Leaves</tissue>
    </source>
</reference>
<proteinExistence type="predicted"/>
<dbReference type="PANTHER" id="PTHR33257">
    <property type="entry name" value="OS05G0165500 PROTEIN"/>
    <property type="match status" value="1"/>
</dbReference>
<dbReference type="Proteomes" id="UP001341840">
    <property type="component" value="Unassembled WGS sequence"/>
</dbReference>
<comment type="caution">
    <text evidence="1">The sequence shown here is derived from an EMBL/GenBank/DDBJ whole genome shotgun (WGS) entry which is preliminary data.</text>
</comment>
<name>A0ABU6WLI3_9FABA</name>
<accession>A0ABU6WLI3</accession>
<sequence length="199" mass="22655">MDFENQSERALSKRLSRRTSVGCSSRLSYYRSGDGGVPFIWEKKPGISKEGSPEEVIPPLTPPPALLSLGLPKPCIIHHEPKHSLINARLMRLRFWKKGERIRRRRSNKKPEQECNNEDCCYDEDVGFLDVDYTSDSESMMTSPRGSVLSSYSSFSSSCSSSLSSLVKNNRREREIYGRPFNLGCFPNVRVMVSIARRE</sequence>
<dbReference type="PANTHER" id="PTHR33257:SF6">
    <property type="entry name" value="OXYSTEROL-BINDING 4B-LIKE PROTEIN"/>
    <property type="match status" value="1"/>
</dbReference>
<organism evidence="1 2">
    <name type="scientific">Stylosanthes scabra</name>
    <dbReference type="NCBI Taxonomy" id="79078"/>
    <lineage>
        <taxon>Eukaryota</taxon>
        <taxon>Viridiplantae</taxon>
        <taxon>Streptophyta</taxon>
        <taxon>Embryophyta</taxon>
        <taxon>Tracheophyta</taxon>
        <taxon>Spermatophyta</taxon>
        <taxon>Magnoliopsida</taxon>
        <taxon>eudicotyledons</taxon>
        <taxon>Gunneridae</taxon>
        <taxon>Pentapetalae</taxon>
        <taxon>rosids</taxon>
        <taxon>fabids</taxon>
        <taxon>Fabales</taxon>
        <taxon>Fabaceae</taxon>
        <taxon>Papilionoideae</taxon>
        <taxon>50 kb inversion clade</taxon>
        <taxon>dalbergioids sensu lato</taxon>
        <taxon>Dalbergieae</taxon>
        <taxon>Pterocarpus clade</taxon>
        <taxon>Stylosanthes</taxon>
    </lineage>
</organism>
<dbReference type="EMBL" id="JASCZI010182003">
    <property type="protein sequence ID" value="MED6186712.1"/>
    <property type="molecule type" value="Genomic_DNA"/>
</dbReference>
<protein>
    <submittedName>
        <fullName evidence="1">Uncharacterized protein</fullName>
    </submittedName>
</protein>
<keyword evidence="2" id="KW-1185">Reference proteome</keyword>
<evidence type="ECO:0000313" key="1">
    <source>
        <dbReference type="EMBL" id="MED6186712.1"/>
    </source>
</evidence>
<evidence type="ECO:0000313" key="2">
    <source>
        <dbReference type="Proteomes" id="UP001341840"/>
    </source>
</evidence>
<gene>
    <name evidence="1" type="ORF">PIB30_069378</name>
</gene>